<dbReference type="GO" id="GO:0000981">
    <property type="term" value="F:DNA-binding transcription factor activity, RNA polymerase II-specific"/>
    <property type="evidence" value="ECO:0007669"/>
    <property type="project" value="InterPro"/>
</dbReference>
<dbReference type="PANTHER" id="PTHR47655">
    <property type="entry name" value="QUINIC ACID UTILIZATION ACTIVATOR"/>
    <property type="match status" value="1"/>
</dbReference>
<dbReference type="Proteomes" id="UP000019484">
    <property type="component" value="Unassembled WGS sequence"/>
</dbReference>
<proteinExistence type="predicted"/>
<dbReference type="InterPro" id="IPR052783">
    <property type="entry name" value="Metabolic/Drug-Res_Regulator"/>
</dbReference>
<evidence type="ECO:0000256" key="4">
    <source>
        <dbReference type="ARBA" id="ARBA00023242"/>
    </source>
</evidence>
<evidence type="ECO:0000313" key="7">
    <source>
        <dbReference type="EMBL" id="EXJ88276.1"/>
    </source>
</evidence>
<feature type="region of interest" description="Disordered" evidence="5">
    <location>
        <begin position="117"/>
        <end position="231"/>
    </location>
</feature>
<keyword evidence="1" id="KW-0805">Transcription regulation</keyword>
<keyword evidence="8" id="KW-1185">Reference proteome</keyword>
<dbReference type="CDD" id="cd00067">
    <property type="entry name" value="GAL4"/>
    <property type="match status" value="1"/>
</dbReference>
<dbReference type="STRING" id="1182541.W9YG82"/>
<gene>
    <name evidence="7" type="ORF">A1O1_05206</name>
</gene>
<name>W9YG82_9EURO</name>
<protein>
    <recommendedName>
        <fullName evidence="6">Zn(2)-C6 fungal-type domain-containing protein</fullName>
    </recommendedName>
</protein>
<dbReference type="GO" id="GO:0008270">
    <property type="term" value="F:zinc ion binding"/>
    <property type="evidence" value="ECO:0007669"/>
    <property type="project" value="InterPro"/>
</dbReference>
<sequence>MHPEQDRTRTRPRVSRACERCRVKKAKCDGEKPCKRCNLDKAVCSYKVRRRTESGGSNQRYAGLLIQHHAALTAGLIELYTRIIKGQPWEGSPVDELNGSPSVHCILERLGVIDAEDEIDPTPTADPRLGSDLGSSSNGIKVAADAAREQHQQHQQPPPSKVRKLSKSTTTSTSTATSTSTSTTRKISQSNRRSNSSRSPRSKTSPALAPAPVASSSSSSLPTSFPQSQGLTFDTEDRQQATIGQDYFNHAVSPPSSAGTISSWESQSHAHSPDLADDMFTTPLPTTPTTTSESYFPDYQIPTTQQAAYAPFSASTVVDGSVGIQGYVGRESIPTPVQAGAYTSPETAAEACTAGYFLDATGGMGLYGWDTGNVGGGGGGNVGFGSLQQECNAWDSGVFV</sequence>
<accession>W9YG82</accession>
<dbReference type="Gene3D" id="4.10.240.10">
    <property type="entry name" value="Zn(2)-C6 fungal-type DNA-binding domain"/>
    <property type="match status" value="1"/>
</dbReference>
<dbReference type="AlphaFoldDB" id="W9YG82"/>
<evidence type="ECO:0000256" key="1">
    <source>
        <dbReference type="ARBA" id="ARBA00023015"/>
    </source>
</evidence>
<dbReference type="InterPro" id="IPR001138">
    <property type="entry name" value="Zn2Cys6_DnaBD"/>
</dbReference>
<keyword evidence="4" id="KW-0539">Nucleus</keyword>
<dbReference type="GeneID" id="19160081"/>
<dbReference type="RefSeq" id="XP_007724282.1">
    <property type="nucleotide sequence ID" value="XM_007726092.1"/>
</dbReference>
<evidence type="ECO:0000256" key="2">
    <source>
        <dbReference type="ARBA" id="ARBA00023125"/>
    </source>
</evidence>
<evidence type="ECO:0000256" key="3">
    <source>
        <dbReference type="ARBA" id="ARBA00023163"/>
    </source>
</evidence>
<keyword evidence="2" id="KW-0238">DNA-binding</keyword>
<keyword evidence="3" id="KW-0804">Transcription</keyword>
<evidence type="ECO:0000259" key="6">
    <source>
        <dbReference type="PROSITE" id="PS50048"/>
    </source>
</evidence>
<dbReference type="Pfam" id="PF00172">
    <property type="entry name" value="Zn_clus"/>
    <property type="match status" value="1"/>
</dbReference>
<feature type="compositionally biased region" description="Low complexity" evidence="5">
    <location>
        <begin position="168"/>
        <end position="224"/>
    </location>
</feature>
<dbReference type="SMART" id="SM00066">
    <property type="entry name" value="GAL4"/>
    <property type="match status" value="1"/>
</dbReference>
<evidence type="ECO:0000313" key="8">
    <source>
        <dbReference type="Proteomes" id="UP000019484"/>
    </source>
</evidence>
<organism evidence="7 8">
    <name type="scientific">Capronia coronata CBS 617.96</name>
    <dbReference type="NCBI Taxonomy" id="1182541"/>
    <lineage>
        <taxon>Eukaryota</taxon>
        <taxon>Fungi</taxon>
        <taxon>Dikarya</taxon>
        <taxon>Ascomycota</taxon>
        <taxon>Pezizomycotina</taxon>
        <taxon>Eurotiomycetes</taxon>
        <taxon>Chaetothyriomycetidae</taxon>
        <taxon>Chaetothyriales</taxon>
        <taxon>Herpotrichiellaceae</taxon>
        <taxon>Capronia</taxon>
    </lineage>
</organism>
<dbReference type="OrthoDB" id="4151048at2759"/>
<dbReference type="PANTHER" id="PTHR47655:SF3">
    <property type="entry name" value="ZN(II)2CYS6 TRANSCRIPTION FACTOR (EUROFUNG)"/>
    <property type="match status" value="1"/>
</dbReference>
<dbReference type="InterPro" id="IPR036864">
    <property type="entry name" value="Zn2-C6_fun-type_DNA-bd_sf"/>
</dbReference>
<dbReference type="HOGENOM" id="CLU_069194_0_0_1"/>
<evidence type="ECO:0000256" key="5">
    <source>
        <dbReference type="SAM" id="MobiDB-lite"/>
    </source>
</evidence>
<feature type="domain" description="Zn(2)-C6 fungal-type" evidence="6">
    <location>
        <begin position="17"/>
        <end position="46"/>
    </location>
</feature>
<comment type="caution">
    <text evidence="7">The sequence shown here is derived from an EMBL/GenBank/DDBJ whole genome shotgun (WGS) entry which is preliminary data.</text>
</comment>
<reference evidence="7 8" key="1">
    <citation type="submission" date="2013-03" db="EMBL/GenBank/DDBJ databases">
        <title>The Genome Sequence of Capronia coronata CBS 617.96.</title>
        <authorList>
            <consortium name="The Broad Institute Genomics Platform"/>
            <person name="Cuomo C."/>
            <person name="de Hoog S."/>
            <person name="Gorbushina A."/>
            <person name="Walker B."/>
            <person name="Young S.K."/>
            <person name="Zeng Q."/>
            <person name="Gargeya S."/>
            <person name="Fitzgerald M."/>
            <person name="Haas B."/>
            <person name="Abouelleil A."/>
            <person name="Allen A.W."/>
            <person name="Alvarado L."/>
            <person name="Arachchi H.M."/>
            <person name="Berlin A.M."/>
            <person name="Chapman S.B."/>
            <person name="Gainer-Dewar J."/>
            <person name="Goldberg J."/>
            <person name="Griggs A."/>
            <person name="Gujja S."/>
            <person name="Hansen M."/>
            <person name="Howarth C."/>
            <person name="Imamovic A."/>
            <person name="Ireland A."/>
            <person name="Larimer J."/>
            <person name="McCowan C."/>
            <person name="Murphy C."/>
            <person name="Pearson M."/>
            <person name="Poon T.W."/>
            <person name="Priest M."/>
            <person name="Roberts A."/>
            <person name="Saif S."/>
            <person name="Shea T."/>
            <person name="Sisk P."/>
            <person name="Sykes S."/>
            <person name="Wortman J."/>
            <person name="Nusbaum C."/>
            <person name="Birren B."/>
        </authorList>
    </citation>
    <scope>NUCLEOTIDE SEQUENCE [LARGE SCALE GENOMIC DNA]</scope>
    <source>
        <strain evidence="7 8">CBS 617.96</strain>
    </source>
</reference>
<dbReference type="PROSITE" id="PS50048">
    <property type="entry name" value="ZN2_CY6_FUNGAL_2"/>
    <property type="match status" value="1"/>
</dbReference>
<dbReference type="GO" id="GO:0003677">
    <property type="term" value="F:DNA binding"/>
    <property type="evidence" value="ECO:0007669"/>
    <property type="project" value="UniProtKB-KW"/>
</dbReference>
<dbReference type="EMBL" id="AMWN01000004">
    <property type="protein sequence ID" value="EXJ88276.1"/>
    <property type="molecule type" value="Genomic_DNA"/>
</dbReference>
<feature type="region of interest" description="Disordered" evidence="5">
    <location>
        <begin position="248"/>
        <end position="280"/>
    </location>
</feature>
<feature type="compositionally biased region" description="Polar residues" evidence="5">
    <location>
        <begin position="254"/>
        <end position="270"/>
    </location>
</feature>
<dbReference type="SUPFAM" id="SSF57701">
    <property type="entry name" value="Zn2/Cys6 DNA-binding domain"/>
    <property type="match status" value="1"/>
</dbReference>